<protein>
    <recommendedName>
        <fullName evidence="1">SnoaL-like domain-containing protein</fullName>
    </recommendedName>
</protein>
<gene>
    <name evidence="2" type="ORF">HNR05_003131</name>
</gene>
<name>A0A7Z0EHI2_9MICO</name>
<dbReference type="InterPro" id="IPR037401">
    <property type="entry name" value="SnoaL-like"/>
</dbReference>
<dbReference type="CDD" id="cd00531">
    <property type="entry name" value="NTF2_like"/>
    <property type="match status" value="1"/>
</dbReference>
<accession>A0A7Z0EHI2</accession>
<dbReference type="Proteomes" id="UP000537260">
    <property type="component" value="Unassembled WGS sequence"/>
</dbReference>
<keyword evidence="3" id="KW-1185">Reference proteome</keyword>
<evidence type="ECO:0000259" key="1">
    <source>
        <dbReference type="Pfam" id="PF13577"/>
    </source>
</evidence>
<dbReference type="SUPFAM" id="SSF54427">
    <property type="entry name" value="NTF2-like"/>
    <property type="match status" value="1"/>
</dbReference>
<reference evidence="2 3" key="1">
    <citation type="submission" date="2020-07" db="EMBL/GenBank/DDBJ databases">
        <title>Sequencing the genomes of 1000 actinobacteria strains.</title>
        <authorList>
            <person name="Klenk H.-P."/>
        </authorList>
    </citation>
    <scope>NUCLEOTIDE SEQUENCE [LARGE SCALE GENOMIC DNA]</scope>
    <source>
        <strain evidence="2 3">LI1</strain>
    </source>
</reference>
<feature type="domain" description="SnoaL-like" evidence="1">
    <location>
        <begin position="9"/>
        <end position="131"/>
    </location>
</feature>
<dbReference type="Pfam" id="PF13577">
    <property type="entry name" value="SnoaL_4"/>
    <property type="match status" value="1"/>
</dbReference>
<evidence type="ECO:0000313" key="3">
    <source>
        <dbReference type="Proteomes" id="UP000537260"/>
    </source>
</evidence>
<evidence type="ECO:0000313" key="2">
    <source>
        <dbReference type="EMBL" id="NYJ21340.1"/>
    </source>
</evidence>
<organism evidence="2 3">
    <name type="scientific">Glaciibacter psychrotolerans</name>
    <dbReference type="NCBI Taxonomy" id="670054"/>
    <lineage>
        <taxon>Bacteria</taxon>
        <taxon>Bacillati</taxon>
        <taxon>Actinomycetota</taxon>
        <taxon>Actinomycetes</taxon>
        <taxon>Micrococcales</taxon>
        <taxon>Microbacteriaceae</taxon>
        <taxon>Glaciibacter</taxon>
    </lineage>
</organism>
<dbReference type="AlphaFoldDB" id="A0A7Z0EHI2"/>
<dbReference type="RefSeq" id="WP_218868916.1">
    <property type="nucleotide sequence ID" value="NZ_JACCFM010000001.1"/>
</dbReference>
<comment type="caution">
    <text evidence="2">The sequence shown here is derived from an EMBL/GenBank/DDBJ whole genome shotgun (WGS) entry which is preliminary data.</text>
</comment>
<dbReference type="Gene3D" id="3.10.450.50">
    <property type="match status" value="1"/>
</dbReference>
<proteinExistence type="predicted"/>
<dbReference type="InterPro" id="IPR032710">
    <property type="entry name" value="NTF2-like_dom_sf"/>
</dbReference>
<dbReference type="EMBL" id="JACCFM010000001">
    <property type="protein sequence ID" value="NYJ21340.1"/>
    <property type="molecule type" value="Genomic_DNA"/>
</dbReference>
<sequence length="148" mass="15717">MSGLEDRLRALEDRASILDLIASYGPYADSGNGDAIGALWAEGGTYSFGTTTLEHPDIAGLVELQSHRELMAAGCAHVLSAPRLTIDGDTAVAVNHSIVLACHGEAWAAVRVSANRWNFVRTDAGWRVADRVNSLLAGGESARELLML</sequence>